<organism evidence="1 2">
    <name type="scientific">Phytophthora megakarya</name>
    <dbReference type="NCBI Taxonomy" id="4795"/>
    <lineage>
        <taxon>Eukaryota</taxon>
        <taxon>Sar</taxon>
        <taxon>Stramenopiles</taxon>
        <taxon>Oomycota</taxon>
        <taxon>Peronosporomycetes</taxon>
        <taxon>Peronosporales</taxon>
        <taxon>Peronosporaceae</taxon>
        <taxon>Phytophthora</taxon>
    </lineage>
</organism>
<protein>
    <submittedName>
        <fullName evidence="1">Multidrug resistance protein ABC transporter</fullName>
    </submittedName>
</protein>
<dbReference type="OrthoDB" id="115485at2759"/>
<keyword evidence="2" id="KW-1185">Reference proteome</keyword>
<proteinExistence type="predicted"/>
<dbReference type="AlphaFoldDB" id="A0A225VZZ3"/>
<evidence type="ECO:0000313" key="2">
    <source>
        <dbReference type="Proteomes" id="UP000198211"/>
    </source>
</evidence>
<evidence type="ECO:0000313" key="1">
    <source>
        <dbReference type="EMBL" id="OWZ11003.1"/>
    </source>
</evidence>
<sequence length="172" mass="19602">MGLVFRKKKLTEIVSVTLQRDTLTTDEGKTKFDEEQVTIMQLIGMSLPADKLHQIRHKTTGTEMWKALCDIYECTKNQTTIAHRSRCLRNELDTTKLHPGGDVNEHLSKMVNIRTELTSLNYNVEDIDMVEMLLESLPNQYEFGSLKSGIRYNLGVGVTTSERTRQGRSKPA</sequence>
<dbReference type="Pfam" id="PF14223">
    <property type="entry name" value="Retrotran_gag_2"/>
    <property type="match status" value="1"/>
</dbReference>
<reference evidence="2" key="1">
    <citation type="submission" date="2017-03" db="EMBL/GenBank/DDBJ databases">
        <title>Phytopthora megakarya and P. palmivora, two closely related causual agents of cacao black pod achieved similar genome size and gene model numbers by different mechanisms.</title>
        <authorList>
            <person name="Ali S."/>
            <person name="Shao J."/>
            <person name="Larry D.J."/>
            <person name="Kronmiller B."/>
            <person name="Shen D."/>
            <person name="Strem M.D."/>
            <person name="Melnick R.L."/>
            <person name="Guiltinan M.J."/>
            <person name="Tyler B.M."/>
            <person name="Meinhardt L.W."/>
            <person name="Bailey B.A."/>
        </authorList>
    </citation>
    <scope>NUCLEOTIDE SEQUENCE [LARGE SCALE GENOMIC DNA]</scope>
    <source>
        <strain evidence="2">zdho120</strain>
    </source>
</reference>
<dbReference type="EMBL" id="NBNE01002253">
    <property type="protein sequence ID" value="OWZ11003.1"/>
    <property type="molecule type" value="Genomic_DNA"/>
</dbReference>
<accession>A0A225VZZ3</accession>
<comment type="caution">
    <text evidence="1">The sequence shown here is derived from an EMBL/GenBank/DDBJ whole genome shotgun (WGS) entry which is preliminary data.</text>
</comment>
<name>A0A225VZZ3_9STRA</name>
<dbReference type="Proteomes" id="UP000198211">
    <property type="component" value="Unassembled WGS sequence"/>
</dbReference>
<gene>
    <name evidence="1" type="ORF">PHMEG_00016035</name>
</gene>